<evidence type="ECO:0000259" key="6">
    <source>
        <dbReference type="Pfam" id="PF08240"/>
    </source>
</evidence>
<evidence type="ECO:0000259" key="5">
    <source>
        <dbReference type="Pfam" id="PF00107"/>
    </source>
</evidence>
<dbReference type="PANTHER" id="PTHR43401:SF2">
    <property type="entry name" value="L-THREONINE 3-DEHYDROGENASE"/>
    <property type="match status" value="1"/>
</dbReference>
<sequence length="345" mass="36209">MKAAVFRGLGNPLAIETVVDPEIRDGEVLLKVAYCGICGSDLHATAEGVFVVPDGTVLGHEFSGEVVKSADAAWKKGDRLTSVPVNACADEICQRLGACKNDLGILCPNNRITGLAVDVPGAYAEYVKVGARQALRLPDGVSYEEGALVEPLAVGLHAVRKAKLGVGARVLIIGAGPIGLSVAAFARLAGAREVVVSEMNATRREKSMAMGATAVIDPASADTAEAFVRIAGCPPDAIFECVGVRGLIQQCIDLSRPRGQIVVVGVCMMEDTVVPISAILKELDIQFVLGYLSEDFDIVLDAIAKKAINAMPLVSDIVGFDELPAAFEALRRPKGQIKVLIRPGV</sequence>
<dbReference type="InterPro" id="IPR013149">
    <property type="entry name" value="ADH-like_C"/>
</dbReference>
<evidence type="ECO:0000256" key="1">
    <source>
        <dbReference type="ARBA" id="ARBA00022723"/>
    </source>
</evidence>
<evidence type="ECO:0000256" key="3">
    <source>
        <dbReference type="ARBA" id="ARBA00023002"/>
    </source>
</evidence>
<dbReference type="InterPro" id="IPR013154">
    <property type="entry name" value="ADH-like_N"/>
</dbReference>
<dbReference type="Pfam" id="PF00107">
    <property type="entry name" value="ADH_zinc_N"/>
    <property type="match status" value="1"/>
</dbReference>
<dbReference type="PROSITE" id="PS00059">
    <property type="entry name" value="ADH_ZINC"/>
    <property type="match status" value="1"/>
</dbReference>
<feature type="domain" description="Alcohol dehydrogenase-like N-terminal" evidence="6">
    <location>
        <begin position="25"/>
        <end position="139"/>
    </location>
</feature>
<name>A0A1M5SMC2_9BRAD</name>
<evidence type="ECO:0000313" key="7">
    <source>
        <dbReference type="EMBL" id="SHH39073.1"/>
    </source>
</evidence>
<keyword evidence="2 4" id="KW-0862">Zinc</keyword>
<evidence type="ECO:0000256" key="2">
    <source>
        <dbReference type="ARBA" id="ARBA00022833"/>
    </source>
</evidence>
<evidence type="ECO:0000313" key="8">
    <source>
        <dbReference type="Proteomes" id="UP000190675"/>
    </source>
</evidence>
<keyword evidence="1 4" id="KW-0479">Metal-binding</keyword>
<dbReference type="InterPro" id="IPR050129">
    <property type="entry name" value="Zn_alcohol_dh"/>
</dbReference>
<dbReference type="SUPFAM" id="SSF51735">
    <property type="entry name" value="NAD(P)-binding Rossmann-fold domains"/>
    <property type="match status" value="1"/>
</dbReference>
<comment type="cofactor">
    <cofactor evidence="4">
        <name>Zn(2+)</name>
        <dbReference type="ChEBI" id="CHEBI:29105"/>
    </cofactor>
</comment>
<dbReference type="Pfam" id="PF08240">
    <property type="entry name" value="ADH_N"/>
    <property type="match status" value="1"/>
</dbReference>
<accession>A0A1M5SMC2</accession>
<dbReference type="Gene3D" id="3.90.180.10">
    <property type="entry name" value="Medium-chain alcohol dehydrogenases, catalytic domain"/>
    <property type="match status" value="1"/>
</dbReference>
<organism evidence="7 8">
    <name type="scientific">Bradyrhizobium erythrophlei</name>
    <dbReference type="NCBI Taxonomy" id="1437360"/>
    <lineage>
        <taxon>Bacteria</taxon>
        <taxon>Pseudomonadati</taxon>
        <taxon>Pseudomonadota</taxon>
        <taxon>Alphaproteobacteria</taxon>
        <taxon>Hyphomicrobiales</taxon>
        <taxon>Nitrobacteraceae</taxon>
        <taxon>Bradyrhizobium</taxon>
    </lineage>
</organism>
<dbReference type="EMBL" id="LT670818">
    <property type="protein sequence ID" value="SHH39073.1"/>
    <property type="molecule type" value="Genomic_DNA"/>
</dbReference>
<dbReference type="SUPFAM" id="SSF50129">
    <property type="entry name" value="GroES-like"/>
    <property type="match status" value="1"/>
</dbReference>
<dbReference type="GO" id="GO:0016491">
    <property type="term" value="F:oxidoreductase activity"/>
    <property type="evidence" value="ECO:0007669"/>
    <property type="project" value="UniProtKB-KW"/>
</dbReference>
<gene>
    <name evidence="7" type="ORF">SAMN05444169_7202</name>
</gene>
<dbReference type="AlphaFoldDB" id="A0A1M5SMC2"/>
<evidence type="ECO:0000256" key="4">
    <source>
        <dbReference type="RuleBase" id="RU361277"/>
    </source>
</evidence>
<reference evidence="7 8" key="1">
    <citation type="submission" date="2016-11" db="EMBL/GenBank/DDBJ databases">
        <authorList>
            <person name="Jaros S."/>
            <person name="Januszkiewicz K."/>
            <person name="Wedrychowicz H."/>
        </authorList>
    </citation>
    <scope>NUCLEOTIDE SEQUENCE [LARGE SCALE GENOMIC DNA]</scope>
    <source>
        <strain evidence="7 8">GAS242</strain>
    </source>
</reference>
<dbReference type="InterPro" id="IPR002328">
    <property type="entry name" value="ADH_Zn_CS"/>
</dbReference>
<dbReference type="Gene3D" id="3.40.50.720">
    <property type="entry name" value="NAD(P)-binding Rossmann-like Domain"/>
    <property type="match status" value="1"/>
</dbReference>
<comment type="similarity">
    <text evidence="4">Belongs to the zinc-containing alcohol dehydrogenase family.</text>
</comment>
<dbReference type="InterPro" id="IPR036291">
    <property type="entry name" value="NAD(P)-bd_dom_sf"/>
</dbReference>
<protein>
    <submittedName>
        <fullName evidence="7">2-desacetyl-2-hydroxyethyl bacteriochlorophyllide A dehydrogenase</fullName>
    </submittedName>
</protein>
<dbReference type="GO" id="GO:0008270">
    <property type="term" value="F:zinc ion binding"/>
    <property type="evidence" value="ECO:0007669"/>
    <property type="project" value="InterPro"/>
</dbReference>
<dbReference type="Proteomes" id="UP000190675">
    <property type="component" value="Chromosome I"/>
</dbReference>
<proteinExistence type="inferred from homology"/>
<dbReference type="RefSeq" id="WP_079570297.1">
    <property type="nucleotide sequence ID" value="NZ_LT670818.1"/>
</dbReference>
<keyword evidence="3" id="KW-0560">Oxidoreductase</keyword>
<dbReference type="OrthoDB" id="9809185at2"/>
<feature type="domain" description="Alcohol dehydrogenase-like C-terminal" evidence="5">
    <location>
        <begin position="177"/>
        <end position="304"/>
    </location>
</feature>
<dbReference type="PANTHER" id="PTHR43401">
    <property type="entry name" value="L-THREONINE 3-DEHYDROGENASE"/>
    <property type="match status" value="1"/>
</dbReference>
<dbReference type="InterPro" id="IPR011032">
    <property type="entry name" value="GroES-like_sf"/>
</dbReference>